<evidence type="ECO:0000259" key="4">
    <source>
        <dbReference type="PROSITE" id="PS01124"/>
    </source>
</evidence>
<dbReference type="PANTHER" id="PTHR43280">
    <property type="entry name" value="ARAC-FAMILY TRANSCRIPTIONAL REGULATOR"/>
    <property type="match status" value="1"/>
</dbReference>
<dbReference type="Gene3D" id="3.30.70.1230">
    <property type="entry name" value="Nucleotide cyclase"/>
    <property type="match status" value="1"/>
</dbReference>
<dbReference type="GO" id="GO:0003700">
    <property type="term" value="F:DNA-binding transcription factor activity"/>
    <property type="evidence" value="ECO:0007669"/>
    <property type="project" value="InterPro"/>
</dbReference>
<dbReference type="Pfam" id="PF14026">
    <property type="entry name" value="SCO4226-like"/>
    <property type="match status" value="1"/>
</dbReference>
<dbReference type="SUPFAM" id="SSF46689">
    <property type="entry name" value="Homeodomain-like"/>
    <property type="match status" value="1"/>
</dbReference>
<dbReference type="PROSITE" id="PS01124">
    <property type="entry name" value="HTH_ARAC_FAMILY_2"/>
    <property type="match status" value="1"/>
</dbReference>
<proteinExistence type="predicted"/>
<name>A0A1I2HQJ1_9BACT</name>
<gene>
    <name evidence="5" type="ORF">SAMN05216283_104195</name>
</gene>
<evidence type="ECO:0000313" key="5">
    <source>
        <dbReference type="EMBL" id="SFF31673.1"/>
    </source>
</evidence>
<keyword evidence="3" id="KW-0804">Transcription</keyword>
<evidence type="ECO:0000256" key="3">
    <source>
        <dbReference type="ARBA" id="ARBA00023163"/>
    </source>
</evidence>
<dbReference type="InterPro" id="IPR025336">
    <property type="entry name" value="SCO4226-like"/>
</dbReference>
<dbReference type="InterPro" id="IPR042557">
    <property type="entry name" value="SCO4226"/>
</dbReference>
<keyword evidence="2" id="KW-0238">DNA-binding</keyword>
<evidence type="ECO:0000313" key="6">
    <source>
        <dbReference type="Proteomes" id="UP000198964"/>
    </source>
</evidence>
<dbReference type="AlphaFoldDB" id="A0A1I2HQJ1"/>
<dbReference type="STRING" id="655355.SAMN05216283_104195"/>
<dbReference type="Proteomes" id="UP000198964">
    <property type="component" value="Unassembled WGS sequence"/>
</dbReference>
<organism evidence="5 6">
    <name type="scientific">Sunxiuqinia elliptica</name>
    <dbReference type="NCBI Taxonomy" id="655355"/>
    <lineage>
        <taxon>Bacteria</taxon>
        <taxon>Pseudomonadati</taxon>
        <taxon>Bacteroidota</taxon>
        <taxon>Bacteroidia</taxon>
        <taxon>Marinilabiliales</taxon>
        <taxon>Prolixibacteraceae</taxon>
        <taxon>Sunxiuqinia</taxon>
    </lineage>
</organism>
<dbReference type="EMBL" id="FONW01000004">
    <property type="protein sequence ID" value="SFF31673.1"/>
    <property type="molecule type" value="Genomic_DNA"/>
</dbReference>
<dbReference type="RefSeq" id="WP_093919870.1">
    <property type="nucleotide sequence ID" value="NZ_FONW01000004.1"/>
</dbReference>
<reference evidence="5 6" key="1">
    <citation type="submission" date="2016-10" db="EMBL/GenBank/DDBJ databases">
        <authorList>
            <person name="de Groot N.N."/>
        </authorList>
    </citation>
    <scope>NUCLEOTIDE SEQUENCE [LARGE SCALE GENOMIC DNA]</scope>
    <source>
        <strain evidence="5 6">CGMCC 1.9156</strain>
    </source>
</reference>
<keyword evidence="1" id="KW-0805">Transcription regulation</keyword>
<dbReference type="PANTHER" id="PTHR43280:SF2">
    <property type="entry name" value="HTH-TYPE TRANSCRIPTIONAL REGULATOR EXSA"/>
    <property type="match status" value="1"/>
</dbReference>
<sequence>MPIFMDRHDVSENVTAAHVAQLHQQDLKIQDQFGCRGLTYWFDEDRKMAFCLIEAPSKKNIIAMHNTAHGEVPNQIIEVNAQVVESFLGRIKDPVSETDDHLTIIDDSAFRFIMAVGFIIGEVGDRYGPMEERGLLTCMQTLGGIIANFDGTIASQEKDYFLVSFQSVSQAVLCALELYSTFETWAENAPCERGHLKIGISAGVPVEGERPFFEDVIEQARNLFFIASEHIVVSHEIKRLYKQESLNTFVDESLFLVLSPTEEKFLTLLMNYMEEAWQNPNLQVEDLGKNLGYSKSQLYRNIVRLTEMSPNAFIKNYRLNQAIDKIGKKAGQIAEIAYETGFNSPSYFAKCFHERYGMSPSEYQHRSFS</sequence>
<dbReference type="InterPro" id="IPR018060">
    <property type="entry name" value="HTH_AraC"/>
</dbReference>
<protein>
    <recommendedName>
        <fullName evidence="4">HTH araC/xylS-type domain-containing protein</fullName>
    </recommendedName>
</protein>
<feature type="domain" description="HTH araC/xylS-type" evidence="4">
    <location>
        <begin position="267"/>
        <end position="366"/>
    </location>
</feature>
<dbReference type="SMART" id="SM00342">
    <property type="entry name" value="HTH_ARAC"/>
    <property type="match status" value="1"/>
</dbReference>
<dbReference type="SUPFAM" id="SSF55073">
    <property type="entry name" value="Nucleotide cyclase"/>
    <property type="match status" value="1"/>
</dbReference>
<dbReference type="GO" id="GO:0043565">
    <property type="term" value="F:sequence-specific DNA binding"/>
    <property type="evidence" value="ECO:0007669"/>
    <property type="project" value="InterPro"/>
</dbReference>
<evidence type="ECO:0000256" key="2">
    <source>
        <dbReference type="ARBA" id="ARBA00023125"/>
    </source>
</evidence>
<dbReference type="PRINTS" id="PR00032">
    <property type="entry name" value="HTHARAC"/>
</dbReference>
<dbReference type="InterPro" id="IPR029787">
    <property type="entry name" value="Nucleotide_cyclase"/>
</dbReference>
<dbReference type="InterPro" id="IPR020449">
    <property type="entry name" value="Tscrpt_reg_AraC-type_HTH"/>
</dbReference>
<evidence type="ECO:0000256" key="1">
    <source>
        <dbReference type="ARBA" id="ARBA00023015"/>
    </source>
</evidence>
<keyword evidence="6" id="KW-1185">Reference proteome</keyword>
<dbReference type="Gene3D" id="3.30.70.3090">
    <property type="entry name" value="ORF SCO4226, nickel-binding ferredoxin-like monomer"/>
    <property type="match status" value="1"/>
</dbReference>
<dbReference type="InterPro" id="IPR009057">
    <property type="entry name" value="Homeodomain-like_sf"/>
</dbReference>
<dbReference type="Gene3D" id="1.10.10.60">
    <property type="entry name" value="Homeodomain-like"/>
    <property type="match status" value="1"/>
</dbReference>
<dbReference type="Pfam" id="PF12833">
    <property type="entry name" value="HTH_18"/>
    <property type="match status" value="1"/>
</dbReference>
<accession>A0A1I2HQJ1</accession>